<accession>A0AAV5EQQ9</accession>
<gene>
    <name evidence="1" type="primary">gb12612</name>
    <name evidence="1" type="ORF">PR202_gb12612</name>
</gene>
<sequence length="72" mass="8094">MVELQNKVTFDGLAAYLFAACAVRDAGHGRKPDWIVVYIASHHWLPHIADDDHKARTIVVWCMHAHVGDFGL</sequence>
<reference evidence="1" key="1">
    <citation type="journal article" date="2018" name="DNA Res.">
        <title>Multiple hybrid de novo genome assembly of finger millet, an orphan allotetraploid crop.</title>
        <authorList>
            <person name="Hatakeyama M."/>
            <person name="Aluri S."/>
            <person name="Balachadran M.T."/>
            <person name="Sivarajan S.R."/>
            <person name="Patrignani A."/>
            <person name="Gruter S."/>
            <person name="Poveda L."/>
            <person name="Shimizu-Inatsugi R."/>
            <person name="Baeten J."/>
            <person name="Francoijs K.J."/>
            <person name="Nataraja K.N."/>
            <person name="Reddy Y.A.N."/>
            <person name="Phadnis S."/>
            <person name="Ravikumar R.L."/>
            <person name="Schlapbach R."/>
            <person name="Sreeman S.M."/>
            <person name="Shimizu K.K."/>
        </authorList>
    </citation>
    <scope>NUCLEOTIDE SEQUENCE</scope>
</reference>
<protein>
    <submittedName>
        <fullName evidence="1">Uncharacterized protein</fullName>
    </submittedName>
</protein>
<evidence type="ECO:0000313" key="1">
    <source>
        <dbReference type="EMBL" id="GJN24844.1"/>
    </source>
</evidence>
<dbReference type="Proteomes" id="UP001054889">
    <property type="component" value="Unassembled WGS sequence"/>
</dbReference>
<comment type="caution">
    <text evidence="1">The sequence shown here is derived from an EMBL/GenBank/DDBJ whole genome shotgun (WGS) entry which is preliminary data.</text>
</comment>
<name>A0AAV5EQQ9_ELECO</name>
<organism evidence="1 2">
    <name type="scientific">Eleusine coracana subsp. coracana</name>
    <dbReference type="NCBI Taxonomy" id="191504"/>
    <lineage>
        <taxon>Eukaryota</taxon>
        <taxon>Viridiplantae</taxon>
        <taxon>Streptophyta</taxon>
        <taxon>Embryophyta</taxon>
        <taxon>Tracheophyta</taxon>
        <taxon>Spermatophyta</taxon>
        <taxon>Magnoliopsida</taxon>
        <taxon>Liliopsida</taxon>
        <taxon>Poales</taxon>
        <taxon>Poaceae</taxon>
        <taxon>PACMAD clade</taxon>
        <taxon>Chloridoideae</taxon>
        <taxon>Cynodonteae</taxon>
        <taxon>Eleusininae</taxon>
        <taxon>Eleusine</taxon>
    </lineage>
</organism>
<dbReference type="EMBL" id="BQKI01000077">
    <property type="protein sequence ID" value="GJN24844.1"/>
    <property type="molecule type" value="Genomic_DNA"/>
</dbReference>
<reference evidence="1" key="2">
    <citation type="submission" date="2021-12" db="EMBL/GenBank/DDBJ databases">
        <title>Resequencing data analysis of finger millet.</title>
        <authorList>
            <person name="Hatakeyama M."/>
            <person name="Aluri S."/>
            <person name="Balachadran M.T."/>
            <person name="Sivarajan S.R."/>
            <person name="Poveda L."/>
            <person name="Shimizu-Inatsugi R."/>
            <person name="Schlapbach R."/>
            <person name="Sreeman S.M."/>
            <person name="Shimizu K.K."/>
        </authorList>
    </citation>
    <scope>NUCLEOTIDE SEQUENCE</scope>
</reference>
<proteinExistence type="predicted"/>
<evidence type="ECO:0000313" key="2">
    <source>
        <dbReference type="Proteomes" id="UP001054889"/>
    </source>
</evidence>
<dbReference type="AlphaFoldDB" id="A0AAV5EQQ9"/>
<keyword evidence="2" id="KW-1185">Reference proteome</keyword>